<reference evidence="1 2" key="1">
    <citation type="submission" date="2015-01" db="EMBL/GenBank/DDBJ databases">
        <title>Evolution of Trichinella species and genotypes.</title>
        <authorList>
            <person name="Korhonen P.K."/>
            <person name="Edoardo P."/>
            <person name="Giuseppe L.R."/>
            <person name="Gasser R.B."/>
        </authorList>
    </citation>
    <scope>NUCLEOTIDE SEQUENCE [LARGE SCALE GENOMIC DNA]</scope>
    <source>
        <strain evidence="1">ISS2496</strain>
    </source>
</reference>
<dbReference type="Proteomes" id="UP000054783">
    <property type="component" value="Unassembled WGS sequence"/>
</dbReference>
<proteinExistence type="predicted"/>
<sequence length="30" mass="3429">MNYAYGDELAIVPYVKHEIVAIAPTYDRLC</sequence>
<evidence type="ECO:0000313" key="2">
    <source>
        <dbReference type="Proteomes" id="UP000054783"/>
    </source>
</evidence>
<dbReference type="EMBL" id="JYDQ01003891">
    <property type="protein sequence ID" value="KRY02393.1"/>
    <property type="molecule type" value="Genomic_DNA"/>
</dbReference>
<name>A0A0V0YQ13_9BILA</name>
<gene>
    <name evidence="1" type="ORF">T12_10957</name>
</gene>
<dbReference type="AlphaFoldDB" id="A0A0V0YQ13"/>
<organism evidence="1 2">
    <name type="scientific">Trichinella patagoniensis</name>
    <dbReference type="NCBI Taxonomy" id="990121"/>
    <lineage>
        <taxon>Eukaryota</taxon>
        <taxon>Metazoa</taxon>
        <taxon>Ecdysozoa</taxon>
        <taxon>Nematoda</taxon>
        <taxon>Enoplea</taxon>
        <taxon>Dorylaimia</taxon>
        <taxon>Trichinellida</taxon>
        <taxon>Trichinellidae</taxon>
        <taxon>Trichinella</taxon>
    </lineage>
</organism>
<evidence type="ECO:0000313" key="1">
    <source>
        <dbReference type="EMBL" id="KRY02393.1"/>
    </source>
</evidence>
<keyword evidence="2" id="KW-1185">Reference proteome</keyword>
<protein>
    <submittedName>
        <fullName evidence="1">Uncharacterized protein</fullName>
    </submittedName>
</protein>
<accession>A0A0V0YQ13</accession>
<comment type="caution">
    <text evidence="1">The sequence shown here is derived from an EMBL/GenBank/DDBJ whole genome shotgun (WGS) entry which is preliminary data.</text>
</comment>